<proteinExistence type="predicted"/>
<dbReference type="InterPro" id="IPR014914">
    <property type="entry name" value="RES_dom"/>
</dbReference>
<comment type="caution">
    <text evidence="2">The sequence shown here is derived from an EMBL/GenBank/DDBJ whole genome shotgun (WGS) entry which is preliminary data.</text>
</comment>
<dbReference type="Pfam" id="PF08808">
    <property type="entry name" value="RES"/>
    <property type="match status" value="1"/>
</dbReference>
<dbReference type="AlphaFoldDB" id="A0A940WYL2"/>
<feature type="domain" description="RES" evidence="1">
    <location>
        <begin position="14"/>
        <end position="137"/>
    </location>
</feature>
<gene>
    <name evidence="2" type="ORF">J5837_03065</name>
</gene>
<reference evidence="2" key="1">
    <citation type="journal article" date="2016" name="Int. J. Syst. Evol. Microbiol.">
        <title>Pseudoxanthomonas helianthi sp. nov., isolated from roots of Jerusalem artichoke (Helianthus tuberosus).</title>
        <authorList>
            <person name="Kittiwongwattana C."/>
            <person name="Thawai C."/>
        </authorList>
    </citation>
    <scope>NUCLEOTIDE SEQUENCE</scope>
    <source>
        <strain evidence="2">110414</strain>
    </source>
</reference>
<sequence length="148" mass="16716">MEIVRAFQVFENDPEKTPFAAQDKPGRWTSGNAPAIYASCEPSTAMLEFLAHLHGQAHDGICCARTALRREWIEEPESLPEGWRDWPYRSDVQQMGDGWLASCRSPVLRVPSVLVPGAYNLIINPACPEWRACTTEHCEVYRLDSRLA</sequence>
<organism evidence="2 3">
    <name type="scientific">Pseudoxanthomonas helianthi</name>
    <dbReference type="NCBI Taxonomy" id="1453541"/>
    <lineage>
        <taxon>Bacteria</taxon>
        <taxon>Pseudomonadati</taxon>
        <taxon>Pseudomonadota</taxon>
        <taxon>Gammaproteobacteria</taxon>
        <taxon>Lysobacterales</taxon>
        <taxon>Lysobacteraceae</taxon>
        <taxon>Pseudoxanthomonas</taxon>
    </lineage>
</organism>
<evidence type="ECO:0000313" key="3">
    <source>
        <dbReference type="Proteomes" id="UP000673447"/>
    </source>
</evidence>
<evidence type="ECO:0000313" key="2">
    <source>
        <dbReference type="EMBL" id="MBP3983393.1"/>
    </source>
</evidence>
<dbReference type="Proteomes" id="UP000673447">
    <property type="component" value="Unassembled WGS sequence"/>
</dbReference>
<keyword evidence="3" id="KW-1185">Reference proteome</keyword>
<dbReference type="SMART" id="SM00953">
    <property type="entry name" value="RES"/>
    <property type="match status" value="1"/>
</dbReference>
<protein>
    <submittedName>
        <fullName evidence="2">RES family NAD+ phosphorylase</fullName>
    </submittedName>
</protein>
<name>A0A940WYL2_9GAMM</name>
<dbReference type="EMBL" id="JAGKTC010000001">
    <property type="protein sequence ID" value="MBP3983393.1"/>
    <property type="molecule type" value="Genomic_DNA"/>
</dbReference>
<accession>A0A940WYL2</accession>
<dbReference type="RefSeq" id="WP_210535246.1">
    <property type="nucleotide sequence ID" value="NZ_JAGKTC010000001.1"/>
</dbReference>
<evidence type="ECO:0000259" key="1">
    <source>
        <dbReference type="SMART" id="SM00953"/>
    </source>
</evidence>
<reference evidence="2" key="2">
    <citation type="submission" date="2021-03" db="EMBL/GenBank/DDBJ databases">
        <authorList>
            <person name="Cao W."/>
        </authorList>
    </citation>
    <scope>NUCLEOTIDE SEQUENCE</scope>
    <source>
        <strain evidence="2">110414</strain>
    </source>
</reference>